<feature type="compositionally biased region" description="Basic and acidic residues" evidence="1">
    <location>
        <begin position="28"/>
        <end position="41"/>
    </location>
</feature>
<dbReference type="Pfam" id="PF09954">
    <property type="entry name" value="DUF2188"/>
    <property type="match status" value="1"/>
</dbReference>
<dbReference type="AlphaFoldDB" id="A0A2T3MDE7"/>
<name>A0A2T3MDE7_9GAMM</name>
<evidence type="ECO:0008006" key="4">
    <source>
        <dbReference type="Google" id="ProtNLM"/>
    </source>
</evidence>
<evidence type="ECO:0000313" key="2">
    <source>
        <dbReference type="EMBL" id="PSV91691.1"/>
    </source>
</evidence>
<dbReference type="GeneID" id="93548407"/>
<evidence type="ECO:0000313" key="3">
    <source>
        <dbReference type="Proteomes" id="UP000241954"/>
    </source>
</evidence>
<accession>A0A2T3MDE7</accession>
<comment type="caution">
    <text evidence="2">The sequence shown here is derived from an EMBL/GenBank/DDBJ whole genome shotgun (WGS) entry which is preliminary data.</text>
</comment>
<feature type="compositionally biased region" description="Basic and acidic residues" evidence="1">
    <location>
        <begin position="51"/>
        <end position="67"/>
    </location>
</feature>
<feature type="region of interest" description="Disordered" evidence="1">
    <location>
        <begin position="1"/>
        <end position="75"/>
    </location>
</feature>
<sequence>MTKKSTHVISNSDGGWDIKQSGGQRSSGHFETKQEAVDRARTISLNQESELVIHNKDGKIAEKDSHGNDPYPPKG</sequence>
<dbReference type="Proteomes" id="UP000241954">
    <property type="component" value="Unassembled WGS sequence"/>
</dbReference>
<reference evidence="2 3" key="1">
    <citation type="submission" date="2018-01" db="EMBL/GenBank/DDBJ databases">
        <title>Whole genome sequencing of Histamine producing bacteria.</title>
        <authorList>
            <person name="Butler K."/>
        </authorList>
    </citation>
    <scope>NUCLEOTIDE SEQUENCE [LARGE SCALE GENOMIC DNA]</scope>
    <source>
        <strain evidence="2 3">NCIMB 13481</strain>
    </source>
</reference>
<organism evidence="2 3">
    <name type="scientific">Photobacterium iliopiscarium</name>
    <dbReference type="NCBI Taxonomy" id="56192"/>
    <lineage>
        <taxon>Bacteria</taxon>
        <taxon>Pseudomonadati</taxon>
        <taxon>Pseudomonadota</taxon>
        <taxon>Gammaproteobacteria</taxon>
        <taxon>Vibrionales</taxon>
        <taxon>Vibrionaceae</taxon>
        <taxon>Photobacterium</taxon>
    </lineage>
</organism>
<dbReference type="OrthoDB" id="8858565at2"/>
<dbReference type="EMBL" id="PYLW01000025">
    <property type="protein sequence ID" value="PSV91691.1"/>
    <property type="molecule type" value="Genomic_DNA"/>
</dbReference>
<dbReference type="RefSeq" id="WP_107237897.1">
    <property type="nucleotide sequence ID" value="NZ_NQLV01000002.1"/>
</dbReference>
<protein>
    <recommendedName>
        <fullName evidence="4">DUF2188 domain-containing protein</fullName>
    </recommendedName>
</protein>
<proteinExistence type="predicted"/>
<dbReference type="InterPro" id="IPR018691">
    <property type="entry name" value="DUF2188"/>
</dbReference>
<evidence type="ECO:0000256" key="1">
    <source>
        <dbReference type="SAM" id="MobiDB-lite"/>
    </source>
</evidence>
<gene>
    <name evidence="2" type="ORF">C9I88_16915</name>
</gene>